<evidence type="ECO:0000256" key="3">
    <source>
        <dbReference type="ARBA" id="ARBA00004123"/>
    </source>
</evidence>
<evidence type="ECO:0000313" key="18">
    <source>
        <dbReference type="Proteomes" id="UP000580250"/>
    </source>
</evidence>
<dbReference type="PANTHER" id="PTHR10682:SF10">
    <property type="entry name" value="POLYNUCLEOTIDE ADENYLYLTRANSFERASE"/>
    <property type="match status" value="1"/>
</dbReference>
<organism evidence="17 18">
    <name type="scientific">Meloidogyne enterolobii</name>
    <name type="common">Root-knot nematode worm</name>
    <name type="synonym">Meloidogyne mayaguensis</name>
    <dbReference type="NCBI Taxonomy" id="390850"/>
    <lineage>
        <taxon>Eukaryota</taxon>
        <taxon>Metazoa</taxon>
        <taxon>Ecdysozoa</taxon>
        <taxon>Nematoda</taxon>
        <taxon>Chromadorea</taxon>
        <taxon>Rhabditida</taxon>
        <taxon>Tylenchina</taxon>
        <taxon>Tylenchomorpha</taxon>
        <taxon>Tylenchoidea</taxon>
        <taxon>Meloidogynidae</taxon>
        <taxon>Meloidogyninae</taxon>
        <taxon>Meloidogyne</taxon>
    </lineage>
</organism>
<evidence type="ECO:0000313" key="17">
    <source>
        <dbReference type="EMBL" id="CAD2167074.1"/>
    </source>
</evidence>
<comment type="similarity">
    <text evidence="4">Belongs to the poly(A) polymerase family.</text>
</comment>
<evidence type="ECO:0000256" key="11">
    <source>
        <dbReference type="ARBA" id="ARBA00022842"/>
    </source>
</evidence>
<evidence type="ECO:0000259" key="15">
    <source>
        <dbReference type="Pfam" id="PF04928"/>
    </source>
</evidence>
<dbReference type="InterPro" id="IPR043519">
    <property type="entry name" value="NT_sf"/>
</dbReference>
<comment type="caution">
    <text evidence="17">The sequence shown here is derived from an EMBL/GenBank/DDBJ whole genome shotgun (WGS) entry which is preliminary data.</text>
</comment>
<feature type="domain" description="Poly(A) polymerase nucleotidyltransferase" evidence="16">
    <location>
        <begin position="117"/>
        <end position="279"/>
    </location>
</feature>
<reference evidence="17 18" key="1">
    <citation type="submission" date="2020-08" db="EMBL/GenBank/DDBJ databases">
        <authorList>
            <person name="Koutsovoulos G."/>
            <person name="Danchin GJ E."/>
        </authorList>
    </citation>
    <scope>NUCLEOTIDE SEQUENCE [LARGE SCALE GENOMIC DNA]</scope>
</reference>
<evidence type="ECO:0000259" key="16">
    <source>
        <dbReference type="Pfam" id="PF20750"/>
    </source>
</evidence>
<evidence type="ECO:0000256" key="14">
    <source>
        <dbReference type="SAM" id="MobiDB-lite"/>
    </source>
</evidence>
<dbReference type="GO" id="GO:0006397">
    <property type="term" value="P:mRNA processing"/>
    <property type="evidence" value="ECO:0007669"/>
    <property type="project" value="UniProtKB-KW"/>
</dbReference>
<dbReference type="PANTHER" id="PTHR10682">
    <property type="entry name" value="POLY A POLYMERASE"/>
    <property type="match status" value="1"/>
</dbReference>
<keyword evidence="12" id="KW-0539">Nucleus</keyword>
<evidence type="ECO:0000256" key="12">
    <source>
        <dbReference type="ARBA" id="ARBA00023242"/>
    </source>
</evidence>
<dbReference type="AlphaFoldDB" id="A0A6V7UWH7"/>
<feature type="domain" description="Poly(A) polymerase central" evidence="15">
    <location>
        <begin position="290"/>
        <end position="446"/>
    </location>
</feature>
<evidence type="ECO:0000256" key="2">
    <source>
        <dbReference type="ARBA" id="ARBA00001946"/>
    </source>
</evidence>
<evidence type="ECO:0000256" key="8">
    <source>
        <dbReference type="ARBA" id="ARBA00022723"/>
    </source>
</evidence>
<comment type="cofactor">
    <cofactor evidence="2">
        <name>Mg(2+)</name>
        <dbReference type="ChEBI" id="CHEBI:18420"/>
    </cofactor>
</comment>
<proteinExistence type="inferred from homology"/>
<dbReference type="GO" id="GO:0046872">
    <property type="term" value="F:metal ion binding"/>
    <property type="evidence" value="ECO:0007669"/>
    <property type="project" value="UniProtKB-KW"/>
</dbReference>
<keyword evidence="10" id="KW-0067">ATP-binding</keyword>
<name>A0A6V7UWH7_MELEN</name>
<evidence type="ECO:0000256" key="4">
    <source>
        <dbReference type="ARBA" id="ARBA00010912"/>
    </source>
</evidence>
<dbReference type="GO" id="GO:1990817">
    <property type="term" value="F:poly(A) RNA polymerase activity"/>
    <property type="evidence" value="ECO:0007669"/>
    <property type="project" value="UniProtKB-EC"/>
</dbReference>
<keyword evidence="7" id="KW-0808">Transferase</keyword>
<dbReference type="GO" id="GO:0005524">
    <property type="term" value="F:ATP binding"/>
    <property type="evidence" value="ECO:0007669"/>
    <property type="project" value="UniProtKB-KW"/>
</dbReference>
<dbReference type="Pfam" id="PF20750">
    <property type="entry name" value="PAP_NTPase"/>
    <property type="match status" value="1"/>
</dbReference>
<dbReference type="InterPro" id="IPR007012">
    <property type="entry name" value="PolA_pol_cen_dom"/>
</dbReference>
<dbReference type="GO" id="GO:0005634">
    <property type="term" value="C:nucleus"/>
    <property type="evidence" value="ECO:0007669"/>
    <property type="project" value="UniProtKB-SubCell"/>
</dbReference>
<protein>
    <recommendedName>
        <fullName evidence="5">polynucleotide adenylyltransferase</fullName>
        <ecNumber evidence="5">2.7.7.19</ecNumber>
    </recommendedName>
</protein>
<keyword evidence="8" id="KW-0479">Metal-binding</keyword>
<comment type="subcellular location">
    <subcellularLocation>
        <location evidence="3">Nucleus</location>
    </subcellularLocation>
</comment>
<keyword evidence="6" id="KW-0507">mRNA processing</keyword>
<comment type="cofactor">
    <cofactor evidence="1">
        <name>Mn(2+)</name>
        <dbReference type="ChEBI" id="CHEBI:29035"/>
    </cofactor>
</comment>
<keyword evidence="11" id="KW-0460">Magnesium</keyword>
<dbReference type="EMBL" id="CAJEWN010000123">
    <property type="protein sequence ID" value="CAD2167074.1"/>
    <property type="molecule type" value="Genomic_DNA"/>
</dbReference>
<comment type="catalytic activity">
    <reaction evidence="13">
        <text>RNA(n) + ATP = RNA(n)-3'-adenine ribonucleotide + diphosphate</text>
        <dbReference type="Rhea" id="RHEA:11332"/>
        <dbReference type="Rhea" id="RHEA-COMP:14527"/>
        <dbReference type="Rhea" id="RHEA-COMP:17347"/>
        <dbReference type="ChEBI" id="CHEBI:30616"/>
        <dbReference type="ChEBI" id="CHEBI:33019"/>
        <dbReference type="ChEBI" id="CHEBI:140395"/>
        <dbReference type="ChEBI" id="CHEBI:173115"/>
        <dbReference type="EC" id="2.7.7.19"/>
    </reaction>
</comment>
<gene>
    <name evidence="17" type="ORF">MENT_LOCUS18348</name>
</gene>
<dbReference type="Gene3D" id="3.30.460.10">
    <property type="entry name" value="Beta Polymerase, domain 2"/>
    <property type="match status" value="1"/>
</dbReference>
<dbReference type="Gene3D" id="1.10.1410.10">
    <property type="match status" value="1"/>
</dbReference>
<evidence type="ECO:0000256" key="6">
    <source>
        <dbReference type="ARBA" id="ARBA00022664"/>
    </source>
</evidence>
<feature type="region of interest" description="Disordered" evidence="14">
    <location>
        <begin position="36"/>
        <end position="55"/>
    </location>
</feature>
<keyword evidence="9" id="KW-0547">Nucleotide-binding</keyword>
<sequence length="579" mass="66579">MVNKLCGMNIGELIENFEGKNKKKAHEEVEYHYEIQPELQETSSSSSRGKSSKGKEKVIYGTVQTFPTKKPTKGPREGYISSGAKMALLLEEELKRNQSDSDYYLNGLIVNEYYIIEEIIQYRNHVISTLEQIVKQWIENVKANKGIFNDNSEEEEFQLLEGGSEILGTKAYWSDLDILCILPKYINIYDFIAENVFGLYGTLMTVEDLDSINTVKTSRILMLEFKMYGIDVDLIYAQIPFEKIETDFDIMDNEIIQWNKDKRSILALAGVRCLKNIINISPNQGLLVMLMRYVKLWAKSRLIYSNKAGYLSGHSLAIMSAKICIENPEATSISFIIKQFFNVYKAWKWEAYPLMLVELVDANEGFQNALEIVEPWSGTGSSQQRGTNEGNDGTQMSIITPGFPEQNTTFNVNEFTLKRIVIELKRGSTLIERYSHQEATKIWDVLIKELDWKTHYNYFILILCRAGEFETGYCNRQRVLIRTYLYNWEKENEQYNLIRASHLIPNYEGNVTCLNSTKFDGLISCKMWIVGVNLTSENFQILMIDEIFKTSSTKPNSLYSLYATKSNLEATIATFGNDD</sequence>
<dbReference type="EC" id="2.7.7.19" evidence="5"/>
<accession>A0A6V7UWH7</accession>
<dbReference type="Proteomes" id="UP000580250">
    <property type="component" value="Unassembled WGS sequence"/>
</dbReference>
<dbReference type="Pfam" id="PF04928">
    <property type="entry name" value="PAP_central"/>
    <property type="match status" value="1"/>
</dbReference>
<evidence type="ECO:0000256" key="7">
    <source>
        <dbReference type="ARBA" id="ARBA00022679"/>
    </source>
</evidence>
<dbReference type="SUPFAM" id="SSF81301">
    <property type="entry name" value="Nucleotidyltransferase"/>
    <property type="match status" value="1"/>
</dbReference>
<evidence type="ECO:0000256" key="10">
    <source>
        <dbReference type="ARBA" id="ARBA00022840"/>
    </source>
</evidence>
<dbReference type="InterPro" id="IPR048840">
    <property type="entry name" value="PolA_pol_NTPase"/>
</dbReference>
<dbReference type="OrthoDB" id="412748at2759"/>
<evidence type="ECO:0000256" key="13">
    <source>
        <dbReference type="ARBA" id="ARBA00048830"/>
    </source>
</evidence>
<evidence type="ECO:0000256" key="9">
    <source>
        <dbReference type="ARBA" id="ARBA00022741"/>
    </source>
</evidence>
<evidence type="ECO:0000256" key="5">
    <source>
        <dbReference type="ARBA" id="ARBA00012388"/>
    </source>
</evidence>
<evidence type="ECO:0000256" key="1">
    <source>
        <dbReference type="ARBA" id="ARBA00001936"/>
    </source>
</evidence>
<dbReference type="SUPFAM" id="SSF81631">
    <property type="entry name" value="PAP/OAS1 substrate-binding domain"/>
    <property type="match status" value="1"/>
</dbReference>